<dbReference type="CDD" id="cd17926">
    <property type="entry name" value="DEXHc_RE"/>
    <property type="match status" value="1"/>
</dbReference>
<keyword evidence="1" id="KW-0547">Nucleotide-binding</keyword>
<dbReference type="InterPro" id="IPR050615">
    <property type="entry name" value="ATP-dep_DNA_Helicase"/>
</dbReference>
<dbReference type="GO" id="GO:0016787">
    <property type="term" value="F:hydrolase activity"/>
    <property type="evidence" value="ECO:0007669"/>
    <property type="project" value="UniProtKB-KW"/>
</dbReference>
<keyword evidence="3 6" id="KW-0347">Helicase</keyword>
<dbReference type="Gene3D" id="3.40.50.300">
    <property type="entry name" value="P-loop containing nucleotide triphosphate hydrolases"/>
    <property type="match status" value="2"/>
</dbReference>
<evidence type="ECO:0000259" key="5">
    <source>
        <dbReference type="PROSITE" id="PS51192"/>
    </source>
</evidence>
<reference evidence="6" key="1">
    <citation type="submission" date="2018-10" db="EMBL/GenBank/DDBJ databases">
        <title>Hidden diversity of soil giant viruses.</title>
        <authorList>
            <person name="Schulz F."/>
            <person name="Alteio L."/>
            <person name="Goudeau D."/>
            <person name="Ryan E.M."/>
            <person name="Malmstrom R.R."/>
            <person name="Blanchard J."/>
            <person name="Woyke T."/>
        </authorList>
    </citation>
    <scope>NUCLEOTIDE SEQUENCE</scope>
    <source>
        <strain evidence="6">DSV1</strain>
    </source>
</reference>
<dbReference type="InterPro" id="IPR014001">
    <property type="entry name" value="Helicase_ATP-bd"/>
</dbReference>
<dbReference type="SUPFAM" id="SSF52540">
    <property type="entry name" value="P-loop containing nucleoside triphosphate hydrolases"/>
    <property type="match status" value="2"/>
</dbReference>
<dbReference type="CDD" id="cd18785">
    <property type="entry name" value="SF2_C"/>
    <property type="match status" value="1"/>
</dbReference>
<dbReference type="Pfam" id="PF04851">
    <property type="entry name" value="ResIII"/>
    <property type="match status" value="1"/>
</dbReference>
<dbReference type="InterPro" id="IPR001650">
    <property type="entry name" value="Helicase_C-like"/>
</dbReference>
<dbReference type="InterPro" id="IPR027417">
    <property type="entry name" value="P-loop_NTPase"/>
</dbReference>
<feature type="domain" description="Helicase ATP-binding" evidence="5">
    <location>
        <begin position="105"/>
        <end position="237"/>
    </location>
</feature>
<protein>
    <submittedName>
        <fullName evidence="6">Superfamily II DNA or RNA helicase</fullName>
    </submittedName>
</protein>
<organism evidence="6">
    <name type="scientific">Dasosvirus sp</name>
    <dbReference type="NCBI Taxonomy" id="2487764"/>
    <lineage>
        <taxon>Viruses</taxon>
        <taxon>Varidnaviria</taxon>
        <taxon>Bamfordvirae</taxon>
        <taxon>Nucleocytoviricota</taxon>
        <taxon>Megaviricetes</taxon>
        <taxon>Imitervirales</taxon>
        <taxon>Mimiviridae</taxon>
        <taxon>Klosneuvirinae</taxon>
    </lineage>
</organism>
<accession>A0A3G4ZRN3</accession>
<dbReference type="PANTHER" id="PTHR11274">
    <property type="entry name" value="RAD25/XP-B DNA REPAIR HELICASE"/>
    <property type="match status" value="1"/>
</dbReference>
<evidence type="ECO:0000256" key="4">
    <source>
        <dbReference type="ARBA" id="ARBA00022840"/>
    </source>
</evidence>
<dbReference type="SMART" id="SM00487">
    <property type="entry name" value="DEXDc"/>
    <property type="match status" value="1"/>
</dbReference>
<evidence type="ECO:0000256" key="2">
    <source>
        <dbReference type="ARBA" id="ARBA00022801"/>
    </source>
</evidence>
<dbReference type="GO" id="GO:0005524">
    <property type="term" value="F:ATP binding"/>
    <property type="evidence" value="ECO:0007669"/>
    <property type="project" value="UniProtKB-KW"/>
</dbReference>
<dbReference type="GO" id="GO:0004386">
    <property type="term" value="F:helicase activity"/>
    <property type="evidence" value="ECO:0007669"/>
    <property type="project" value="UniProtKB-KW"/>
</dbReference>
<dbReference type="InterPro" id="IPR006935">
    <property type="entry name" value="Helicase/UvrB_N"/>
</dbReference>
<sequence>MIRTHLTNDGYHIDLKSIGHDKLTKTINDLTVRPFRLDATEEELDKGKFTVYRYDEKKETLIVPRYYGIQKFGMPRNIQFTHEKVEMKFYSELRLKQKDVVDKCLRYFEKYGGGLLSVPCGFGKTVCALFIAQHLGLKTLVVVHKTFLLVQWINKAIEFLKIPKSKIGIIRQKVCEVEGKDIVFATIQTIGKKDHKNIRGKFGFVIYDEAHHICCRTYSRALLKTGARYTMALTATPYRGDGLIKVMYWFTGGTVYREKMKINKNVVVKMINYKSNHKLFKLKMRWFQGKVRPDTGKMTTNICEIPERNDAIAEIITHIRRNNPDRKILILSGRKNHLTTLKQMVDGEILSDIKEGILEKDEVCSCYYTGETTPHDREIAEESGDIIFATYDMAHEGLDIKQLNTVILASPKKDVVQSVGRIMRNILKSGDCRPMIIDFGDDIDGIRKWGKIRTEMYGKCKYEIEDYYLKENMYLSSLEYSGLKITNHDMHHPDRWINRAMNNYNEIMDRLKQDIIEFEKLTGDKLEYNEIKETEYKVLNELEYVDLSDIMFVPKLTDEDFDHEVVKDTNVDDSMNLDNEIMDGDKEGNEFWNIGCTTINKPKVPQKRLF</sequence>
<name>A0A3G4ZRN3_9VIRU</name>
<proteinExistence type="predicted"/>
<dbReference type="PROSITE" id="PS51192">
    <property type="entry name" value="HELICASE_ATP_BIND_1"/>
    <property type="match status" value="1"/>
</dbReference>
<dbReference type="EMBL" id="MK072048">
    <property type="protein sequence ID" value="AYV77557.1"/>
    <property type="molecule type" value="Genomic_DNA"/>
</dbReference>
<dbReference type="GO" id="GO:0003677">
    <property type="term" value="F:DNA binding"/>
    <property type="evidence" value="ECO:0007669"/>
    <property type="project" value="InterPro"/>
</dbReference>
<evidence type="ECO:0000313" key="6">
    <source>
        <dbReference type="EMBL" id="AYV77557.1"/>
    </source>
</evidence>
<evidence type="ECO:0000256" key="1">
    <source>
        <dbReference type="ARBA" id="ARBA00022741"/>
    </source>
</evidence>
<keyword evidence="4" id="KW-0067">ATP-binding</keyword>
<evidence type="ECO:0000256" key="3">
    <source>
        <dbReference type="ARBA" id="ARBA00022806"/>
    </source>
</evidence>
<dbReference type="PANTHER" id="PTHR11274:SF0">
    <property type="entry name" value="GENERAL TRANSCRIPTION AND DNA REPAIR FACTOR IIH HELICASE SUBUNIT XPB"/>
    <property type="match status" value="1"/>
</dbReference>
<dbReference type="Pfam" id="PF00271">
    <property type="entry name" value="Helicase_C"/>
    <property type="match status" value="1"/>
</dbReference>
<gene>
    <name evidence="6" type="ORF">Dasosvirus7_4</name>
</gene>
<keyword evidence="2" id="KW-0378">Hydrolase</keyword>